<dbReference type="RefSeq" id="WP_127054241.1">
    <property type="nucleotide sequence ID" value="NZ_PYAU01000001.1"/>
</dbReference>
<evidence type="ECO:0000313" key="2">
    <source>
        <dbReference type="EMBL" id="RUQ85974.1"/>
    </source>
</evidence>
<evidence type="ECO:0000313" key="4">
    <source>
        <dbReference type="Proteomes" id="UP000268291"/>
    </source>
</evidence>
<reference evidence="2 4" key="2">
    <citation type="submission" date="2018-12" db="EMBL/GenBank/DDBJ databases">
        <authorList>
            <person name="hu s."/>
            <person name="Xu Y."/>
            <person name="Xu B."/>
            <person name="Li F."/>
        </authorList>
    </citation>
    <scope>NUCLEOTIDE SEQUENCE [LARGE SCALE GENOMIC DNA]</scope>
    <source>
        <strain evidence="2 4">KSW2-17</strain>
    </source>
</reference>
<gene>
    <name evidence="1" type="ORF">CLV49_3281</name>
    <name evidence="2" type="ORF">ELQ93_02855</name>
</gene>
<dbReference type="EMBL" id="PYAU01000001">
    <property type="protein sequence ID" value="PSL39637.1"/>
    <property type="molecule type" value="Genomic_DNA"/>
</dbReference>
<protein>
    <submittedName>
        <fullName evidence="1">Uncharacterized protein</fullName>
    </submittedName>
</protein>
<reference evidence="1 3" key="1">
    <citation type="submission" date="2018-03" db="EMBL/GenBank/DDBJ databases">
        <title>Genomic Encyclopedia of Archaeal and Bacterial Type Strains, Phase II (KMG-II): from individual species to whole genera.</title>
        <authorList>
            <person name="Goeker M."/>
        </authorList>
    </citation>
    <scope>NUCLEOTIDE SEQUENCE [LARGE SCALE GENOMIC DNA]</scope>
    <source>
        <strain evidence="1 3">DSM 21548</strain>
    </source>
</reference>
<proteinExistence type="predicted"/>
<accession>A0A2P8H080</accession>
<name>A0A2P8H080_9MICO</name>
<dbReference type="AlphaFoldDB" id="A0A2P8H080"/>
<comment type="caution">
    <text evidence="1">The sequence shown here is derived from an EMBL/GenBank/DDBJ whole genome shotgun (WGS) entry which is preliminary data.</text>
</comment>
<keyword evidence="4" id="KW-1185">Reference proteome</keyword>
<dbReference type="EMBL" id="RZGY01000001">
    <property type="protein sequence ID" value="RUQ85974.1"/>
    <property type="molecule type" value="Genomic_DNA"/>
</dbReference>
<organism evidence="1 3">
    <name type="scientific">Labedella gwakjiensis</name>
    <dbReference type="NCBI Taxonomy" id="390269"/>
    <lineage>
        <taxon>Bacteria</taxon>
        <taxon>Bacillati</taxon>
        <taxon>Actinomycetota</taxon>
        <taxon>Actinomycetes</taxon>
        <taxon>Micrococcales</taxon>
        <taxon>Microbacteriaceae</taxon>
        <taxon>Labedella</taxon>
    </lineage>
</organism>
<evidence type="ECO:0000313" key="1">
    <source>
        <dbReference type="EMBL" id="PSL39637.1"/>
    </source>
</evidence>
<evidence type="ECO:0000313" key="3">
    <source>
        <dbReference type="Proteomes" id="UP000241203"/>
    </source>
</evidence>
<sequence length="106" mass="11273">MDTPTMDRHSALSELVAIALTQSGVAVDSGDANRPTLDLPGWSLAVSIANDETPDAALRRAENFDDGGTALPAVVSYSPGRELQEQHVTMSLGTFGKLVQRLPERP</sequence>
<dbReference type="Proteomes" id="UP000268291">
    <property type="component" value="Unassembled WGS sequence"/>
</dbReference>
<dbReference type="Proteomes" id="UP000241203">
    <property type="component" value="Unassembled WGS sequence"/>
</dbReference>